<evidence type="ECO:0000256" key="2">
    <source>
        <dbReference type="ARBA" id="ARBA00022448"/>
    </source>
</evidence>
<feature type="domain" description="Tripartite ATP-independent periplasmic transporters DctQ component" evidence="10">
    <location>
        <begin position="23"/>
        <end position="148"/>
    </location>
</feature>
<sequence>MGRLVSFLWTWIDAIMAILMASMIVLVFTNVVMRYGFSSGLRVSVELSRLGFVWVVMLGAVVALRRGEHLAVSEFSEVFFPRAVPILRRFAWLVILVSVSMLFWGALRQTIANWSNISPLTGLPTGVMYLAGAVSGLLMAFVAISRLFGPPETVKTAPENK</sequence>
<dbReference type="GO" id="GO:0015740">
    <property type="term" value="P:C4-dicarboxylate transport"/>
    <property type="evidence" value="ECO:0007669"/>
    <property type="project" value="TreeGrafter"/>
</dbReference>
<reference evidence="12" key="1">
    <citation type="submission" date="2015-08" db="EMBL/GenBank/DDBJ databases">
        <title>Complete Genome Sequence of Azospirillum thiophilum BV-S.</title>
        <authorList>
            <person name="Fomenkov A."/>
            <person name="Vincze T."/>
            <person name="Grabovich M."/>
            <person name="Dubinina G."/>
            <person name="Orlova M."/>
            <person name="Belousova E."/>
            <person name="Roberts R.J."/>
        </authorList>
    </citation>
    <scope>NUCLEOTIDE SEQUENCE [LARGE SCALE GENOMIC DNA]</scope>
    <source>
        <strain evidence="12">BV-S</strain>
    </source>
</reference>
<proteinExistence type="inferred from homology"/>
<dbReference type="Proteomes" id="UP000069935">
    <property type="component" value="Chromosome 2"/>
</dbReference>
<keyword evidence="2 9" id="KW-0813">Transport</keyword>
<reference evidence="11 12" key="2">
    <citation type="journal article" date="2016" name="Genome Announc.">
        <title>Complete Genome Sequence of a Strain of Azospirillum thiophilum Isolated from a Sulfide Spring.</title>
        <authorList>
            <person name="Fomenkov A."/>
            <person name="Vincze T."/>
            <person name="Grabovich M."/>
            <person name="Anton B.P."/>
            <person name="Dubinina G."/>
            <person name="Orlova M."/>
            <person name="Belousova E."/>
            <person name="Roberts R.J."/>
        </authorList>
    </citation>
    <scope>NUCLEOTIDE SEQUENCE [LARGE SCALE GENOMIC DNA]</scope>
    <source>
        <strain evidence="11 12">BV-S</strain>
    </source>
</reference>
<dbReference type="PANTHER" id="PTHR35011">
    <property type="entry name" value="2,3-DIKETO-L-GULONATE TRAP TRANSPORTER SMALL PERMEASE PROTEIN YIAM"/>
    <property type="match status" value="1"/>
</dbReference>
<keyword evidence="5 9" id="KW-0812">Transmembrane</keyword>
<keyword evidence="6 9" id="KW-1133">Transmembrane helix</keyword>
<dbReference type="GO" id="GO:0022857">
    <property type="term" value="F:transmembrane transporter activity"/>
    <property type="evidence" value="ECO:0007669"/>
    <property type="project" value="UniProtKB-UniRule"/>
</dbReference>
<accession>A0AAC8VZP8</accession>
<dbReference type="Pfam" id="PF04290">
    <property type="entry name" value="DctQ"/>
    <property type="match status" value="1"/>
</dbReference>
<feature type="transmembrane region" description="Helical" evidence="9">
    <location>
        <begin position="127"/>
        <end position="148"/>
    </location>
</feature>
<evidence type="ECO:0000313" key="11">
    <source>
        <dbReference type="EMBL" id="ALG72454.1"/>
    </source>
</evidence>
<keyword evidence="7 9" id="KW-0472">Membrane</keyword>
<comment type="caution">
    <text evidence="9">Lacks conserved residue(s) required for the propagation of feature annotation.</text>
</comment>
<evidence type="ECO:0000256" key="1">
    <source>
        <dbReference type="ARBA" id="ARBA00004429"/>
    </source>
</evidence>
<dbReference type="GO" id="GO:0005886">
    <property type="term" value="C:plasma membrane"/>
    <property type="evidence" value="ECO:0007669"/>
    <property type="project" value="UniProtKB-SubCell"/>
</dbReference>
<evidence type="ECO:0000256" key="7">
    <source>
        <dbReference type="ARBA" id="ARBA00023136"/>
    </source>
</evidence>
<evidence type="ECO:0000259" key="10">
    <source>
        <dbReference type="Pfam" id="PF04290"/>
    </source>
</evidence>
<feature type="transmembrane region" description="Helical" evidence="9">
    <location>
        <begin position="86"/>
        <end position="107"/>
    </location>
</feature>
<comment type="subcellular location">
    <subcellularLocation>
        <location evidence="1 9">Cell inner membrane</location>
        <topology evidence="1 9">Multi-pass membrane protein</topology>
    </subcellularLocation>
</comment>
<name>A0AAC8VZP8_9PROT</name>
<evidence type="ECO:0000313" key="12">
    <source>
        <dbReference type="Proteomes" id="UP000069935"/>
    </source>
</evidence>
<evidence type="ECO:0000256" key="8">
    <source>
        <dbReference type="ARBA" id="ARBA00038436"/>
    </source>
</evidence>
<dbReference type="EMBL" id="CP012402">
    <property type="protein sequence ID" value="ALG72454.1"/>
    <property type="molecule type" value="Genomic_DNA"/>
</dbReference>
<evidence type="ECO:0000256" key="5">
    <source>
        <dbReference type="ARBA" id="ARBA00022692"/>
    </source>
</evidence>
<dbReference type="PANTHER" id="PTHR35011:SF2">
    <property type="entry name" value="2,3-DIKETO-L-GULONATE TRAP TRANSPORTER SMALL PERMEASE PROTEIN YIAM"/>
    <property type="match status" value="1"/>
</dbReference>
<comment type="function">
    <text evidence="9">Part of the tripartite ATP-independent periplasmic (TRAP) transport system.</text>
</comment>
<protein>
    <recommendedName>
        <fullName evidence="9">TRAP transporter small permease protein</fullName>
    </recommendedName>
</protein>
<dbReference type="KEGG" id="ati:AL072_15250"/>
<evidence type="ECO:0000256" key="3">
    <source>
        <dbReference type="ARBA" id="ARBA00022475"/>
    </source>
</evidence>
<evidence type="ECO:0000256" key="4">
    <source>
        <dbReference type="ARBA" id="ARBA00022519"/>
    </source>
</evidence>
<dbReference type="InterPro" id="IPR007387">
    <property type="entry name" value="TRAP_DctQ"/>
</dbReference>
<dbReference type="RefSeq" id="WP_045586193.1">
    <property type="nucleotide sequence ID" value="NZ_CP012402.1"/>
</dbReference>
<comment type="similarity">
    <text evidence="8 9">Belongs to the TRAP transporter small permease family.</text>
</comment>
<keyword evidence="12" id="KW-1185">Reference proteome</keyword>
<dbReference type="InterPro" id="IPR055348">
    <property type="entry name" value="DctQ"/>
</dbReference>
<comment type="subunit">
    <text evidence="9">The complex comprises the extracytoplasmic solute receptor protein and the two transmembrane proteins.</text>
</comment>
<dbReference type="AlphaFoldDB" id="A0AAC8VZP8"/>
<organism evidence="11 12">
    <name type="scientific">Azospirillum thiophilum</name>
    <dbReference type="NCBI Taxonomy" id="528244"/>
    <lineage>
        <taxon>Bacteria</taxon>
        <taxon>Pseudomonadati</taxon>
        <taxon>Pseudomonadota</taxon>
        <taxon>Alphaproteobacteria</taxon>
        <taxon>Rhodospirillales</taxon>
        <taxon>Azospirillaceae</taxon>
        <taxon>Azospirillum</taxon>
    </lineage>
</organism>
<feature type="transmembrane region" description="Helical" evidence="9">
    <location>
        <begin position="7"/>
        <end position="27"/>
    </location>
</feature>
<evidence type="ECO:0000256" key="6">
    <source>
        <dbReference type="ARBA" id="ARBA00022989"/>
    </source>
</evidence>
<evidence type="ECO:0000256" key="9">
    <source>
        <dbReference type="RuleBase" id="RU369079"/>
    </source>
</evidence>
<keyword evidence="3" id="KW-1003">Cell membrane</keyword>
<gene>
    <name evidence="11" type="ORF">AL072_15250</name>
</gene>
<keyword evidence="4 9" id="KW-0997">Cell inner membrane</keyword>